<organism evidence="3">
    <name type="scientific">Acinetobacter sp. A1-4-2</name>
    <dbReference type="NCBI Taxonomy" id="3156489"/>
    <lineage>
        <taxon>Bacteria</taxon>
        <taxon>Pseudomonadati</taxon>
        <taxon>Pseudomonadota</taxon>
        <taxon>Gammaproteobacteria</taxon>
        <taxon>Moraxellales</taxon>
        <taxon>Moraxellaceae</taxon>
        <taxon>Acinetobacter</taxon>
    </lineage>
</organism>
<reference evidence="3" key="1">
    <citation type="submission" date="2024-06" db="EMBL/GenBank/DDBJ databases">
        <authorList>
            <person name="Song Z."/>
        </authorList>
    </citation>
    <scope>NUCLEOTIDE SEQUENCE</scope>
    <source>
        <strain evidence="3">A1-4-2</strain>
    </source>
</reference>
<gene>
    <name evidence="3" type="ORF">ABJ384_01300</name>
</gene>
<name>A0AAU7SXU8_9GAMM</name>
<keyword evidence="2" id="KW-0732">Signal</keyword>
<feature type="signal peptide" evidence="2">
    <location>
        <begin position="1"/>
        <end position="21"/>
    </location>
</feature>
<accession>A0AAU7SXU8</accession>
<feature type="region of interest" description="Disordered" evidence="1">
    <location>
        <begin position="40"/>
        <end position="61"/>
    </location>
</feature>
<proteinExistence type="predicted"/>
<evidence type="ECO:0000256" key="1">
    <source>
        <dbReference type="SAM" id="MobiDB-lite"/>
    </source>
</evidence>
<evidence type="ECO:0000313" key="3">
    <source>
        <dbReference type="EMBL" id="XBU15866.1"/>
    </source>
</evidence>
<feature type="compositionally biased region" description="Polar residues" evidence="1">
    <location>
        <begin position="50"/>
        <end position="61"/>
    </location>
</feature>
<feature type="chain" id="PRO_5043347109" evidence="2">
    <location>
        <begin position="22"/>
        <end position="61"/>
    </location>
</feature>
<dbReference type="AlphaFoldDB" id="A0AAU7SXU8"/>
<protein>
    <submittedName>
        <fullName evidence="3">Uncharacterized protein</fullName>
    </submittedName>
</protein>
<evidence type="ECO:0000256" key="2">
    <source>
        <dbReference type="SAM" id="SignalP"/>
    </source>
</evidence>
<sequence>MNLIKSLIAVAIVAYSANLSAQIVYTPDFPVNKATETVNAEQKAPVAKAETQSVTASKTAA</sequence>
<dbReference type="EMBL" id="CP157981">
    <property type="protein sequence ID" value="XBU15866.1"/>
    <property type="molecule type" value="Genomic_DNA"/>
</dbReference>
<dbReference type="RefSeq" id="WP_349928432.1">
    <property type="nucleotide sequence ID" value="NZ_CP157981.1"/>
</dbReference>